<sequence length="308" mass="35650">MLITLVRESVLQCFCHSCRAPVLPAAAGINGLVKKQGKIRSKQPKASKKVKFISTEIRCQEKSKGGLRYEVILAEPNLTQVQIPKAVQQPNNSTKEKTLTTQEIAEKLKAAEERRLMYEAKKVADWTNKMAKIEEASRKKDELNNEFMVQAKETLIIKMEHSEEKREAIITEMKEKLKNHTEEIKRTKEMLEQQKVEERNALNDKLKAAANLRDENIKRILERLREHNSVKVAEVRHTADSRSAREQQSRIIENKLFIAEQNRVKELEKRLESIKNHERRAMIVRQNKATLTANKQVDEIDAIEPTEN</sequence>
<dbReference type="InterPro" id="IPR000956">
    <property type="entry name" value="Stathmin_fam"/>
</dbReference>
<reference evidence="2" key="1">
    <citation type="submission" date="2022-01" db="EMBL/GenBank/DDBJ databases">
        <authorList>
            <person name="King R."/>
        </authorList>
    </citation>
    <scope>NUCLEOTIDE SEQUENCE</scope>
</reference>
<dbReference type="GO" id="GO:0031175">
    <property type="term" value="P:neuron projection development"/>
    <property type="evidence" value="ECO:0007669"/>
    <property type="project" value="TreeGrafter"/>
</dbReference>
<dbReference type="PROSITE" id="PS51663">
    <property type="entry name" value="STATHMIN_3"/>
    <property type="match status" value="1"/>
</dbReference>
<dbReference type="PANTHER" id="PTHR10104">
    <property type="entry name" value="STATHMIN"/>
    <property type="match status" value="1"/>
</dbReference>
<dbReference type="GO" id="GO:0031110">
    <property type="term" value="P:regulation of microtubule polymerization or depolymerization"/>
    <property type="evidence" value="ECO:0007669"/>
    <property type="project" value="InterPro"/>
</dbReference>
<dbReference type="GO" id="GO:0007019">
    <property type="term" value="P:microtubule depolymerization"/>
    <property type="evidence" value="ECO:0007669"/>
    <property type="project" value="TreeGrafter"/>
</dbReference>
<organism evidence="2 3">
    <name type="scientific">Chironomus riparius</name>
    <dbReference type="NCBI Taxonomy" id="315576"/>
    <lineage>
        <taxon>Eukaryota</taxon>
        <taxon>Metazoa</taxon>
        <taxon>Ecdysozoa</taxon>
        <taxon>Arthropoda</taxon>
        <taxon>Hexapoda</taxon>
        <taxon>Insecta</taxon>
        <taxon>Pterygota</taxon>
        <taxon>Neoptera</taxon>
        <taxon>Endopterygota</taxon>
        <taxon>Diptera</taxon>
        <taxon>Nematocera</taxon>
        <taxon>Chironomoidea</taxon>
        <taxon>Chironomidae</taxon>
        <taxon>Chironominae</taxon>
        <taxon>Chironomus</taxon>
    </lineage>
</organism>
<keyword evidence="3" id="KW-1185">Reference proteome</keyword>
<dbReference type="PANTHER" id="PTHR10104:SF1">
    <property type="entry name" value="STATHMIN, ISOFORM D"/>
    <property type="match status" value="1"/>
</dbReference>
<feature type="coiled-coil region" evidence="1">
    <location>
        <begin position="101"/>
        <end position="215"/>
    </location>
</feature>
<dbReference type="Gene3D" id="6.10.280.30">
    <property type="match status" value="2"/>
</dbReference>
<feature type="coiled-coil region" evidence="1">
    <location>
        <begin position="257"/>
        <end position="294"/>
    </location>
</feature>
<name>A0A9N9RR00_9DIPT</name>
<evidence type="ECO:0000313" key="2">
    <source>
        <dbReference type="EMBL" id="CAG9801661.1"/>
    </source>
</evidence>
<proteinExistence type="predicted"/>
<reference evidence="2" key="2">
    <citation type="submission" date="2022-10" db="EMBL/GenBank/DDBJ databases">
        <authorList>
            <consortium name="ENA_rothamsted_submissions"/>
            <consortium name="culmorum"/>
            <person name="King R."/>
        </authorList>
    </citation>
    <scope>NUCLEOTIDE SEQUENCE</scope>
</reference>
<protein>
    <recommendedName>
        <fullName evidence="4">Stathmin</fullName>
    </recommendedName>
</protein>
<evidence type="ECO:0000256" key="1">
    <source>
        <dbReference type="SAM" id="Coils"/>
    </source>
</evidence>
<dbReference type="AlphaFoldDB" id="A0A9N9RR00"/>
<dbReference type="EMBL" id="OU895878">
    <property type="protein sequence ID" value="CAG9801661.1"/>
    <property type="molecule type" value="Genomic_DNA"/>
</dbReference>
<gene>
    <name evidence="2" type="ORF">CHIRRI_LOCUS4583</name>
</gene>
<keyword evidence="1" id="KW-0175">Coiled coil</keyword>
<dbReference type="PRINTS" id="PR00345">
    <property type="entry name" value="STATHMIN"/>
</dbReference>
<dbReference type="Pfam" id="PF00836">
    <property type="entry name" value="Stathmin"/>
    <property type="match status" value="1"/>
</dbReference>
<dbReference type="GO" id="GO:0043005">
    <property type="term" value="C:neuron projection"/>
    <property type="evidence" value="ECO:0007669"/>
    <property type="project" value="TreeGrafter"/>
</dbReference>
<dbReference type="InterPro" id="IPR036002">
    <property type="entry name" value="Stathmin_sf"/>
</dbReference>
<evidence type="ECO:0008006" key="4">
    <source>
        <dbReference type="Google" id="ProtNLM"/>
    </source>
</evidence>
<dbReference type="GO" id="GO:0015631">
    <property type="term" value="F:tubulin binding"/>
    <property type="evidence" value="ECO:0007669"/>
    <property type="project" value="TreeGrafter"/>
</dbReference>
<dbReference type="GO" id="GO:0005737">
    <property type="term" value="C:cytoplasm"/>
    <property type="evidence" value="ECO:0007669"/>
    <property type="project" value="TreeGrafter"/>
</dbReference>
<dbReference type="Proteomes" id="UP001153620">
    <property type="component" value="Chromosome 2"/>
</dbReference>
<accession>A0A9N9RR00</accession>
<dbReference type="OrthoDB" id="5986631at2759"/>
<evidence type="ECO:0000313" key="3">
    <source>
        <dbReference type="Proteomes" id="UP001153620"/>
    </source>
</evidence>
<dbReference type="SUPFAM" id="SSF101494">
    <property type="entry name" value="Stathmin"/>
    <property type="match status" value="1"/>
</dbReference>